<feature type="chain" id="PRO_5027118512" evidence="1">
    <location>
        <begin position="20"/>
        <end position="301"/>
    </location>
</feature>
<keyword evidence="1" id="KW-0732">Signal</keyword>
<dbReference type="InterPro" id="IPR038081">
    <property type="entry name" value="CalX-like_sf"/>
</dbReference>
<dbReference type="EMBL" id="VWLX01000014">
    <property type="protein sequence ID" value="KAA3802446.1"/>
    <property type="molecule type" value="Genomic_DNA"/>
</dbReference>
<proteinExistence type="predicted"/>
<sequence length="301" mass="33681">MKKLLIGCMAAVAALTVLSGCEQDKVTYSGANYLMFSDTLYTYAVQETNEILNVPVAATVAANYDRTFAVEVIDRESNAVEGKHYKLLSNTVTIKAGERVANLQVQGMYDNMEITDSLGFSLRLVVPEEDRWDIYGTGAKVVMQKILPFDIQKFTGWCKVTSSYLSSDYYPKKTDIRLVKSDVVEGKENTIAIHGLYFDGYDTEITFNREDVLEPLVEMEEHMCATTAEAFNTIHGDGKLLMSQPAAYTSFYSTNETFIMQYVTLSVNNKDGSLYGIVGTFINIIEWISDAEAEKLKEQGY</sequence>
<dbReference type="AlphaFoldDB" id="A0A6N3V7V8"/>
<dbReference type="Gene3D" id="2.60.40.2030">
    <property type="match status" value="1"/>
</dbReference>
<evidence type="ECO:0000313" key="4">
    <source>
        <dbReference type="Proteomes" id="UP000460135"/>
    </source>
</evidence>
<dbReference type="PROSITE" id="PS51257">
    <property type="entry name" value="PROKAR_LIPOPROTEIN"/>
    <property type="match status" value="1"/>
</dbReference>
<evidence type="ECO:0000256" key="1">
    <source>
        <dbReference type="SAM" id="SignalP"/>
    </source>
</evidence>
<evidence type="ECO:0000313" key="3">
    <source>
        <dbReference type="EMBL" id="KAA3802446.1"/>
    </source>
</evidence>
<comment type="caution">
    <text evidence="3">The sequence shown here is derived from an EMBL/GenBank/DDBJ whole genome shotgun (WGS) entry which is preliminary data.</text>
</comment>
<feature type="signal peptide" evidence="1">
    <location>
        <begin position="1"/>
        <end position="19"/>
    </location>
</feature>
<dbReference type="Proteomes" id="UP000460135">
    <property type="component" value="Unassembled WGS sequence"/>
</dbReference>
<organism evidence="3 4">
    <name type="scientific">Bacteroides ovatus</name>
    <dbReference type="NCBI Taxonomy" id="28116"/>
    <lineage>
        <taxon>Bacteria</taxon>
        <taxon>Pseudomonadati</taxon>
        <taxon>Bacteroidota</taxon>
        <taxon>Bacteroidia</taxon>
        <taxon>Bacteroidales</taxon>
        <taxon>Bacteroidaceae</taxon>
        <taxon>Bacteroides</taxon>
    </lineage>
</organism>
<gene>
    <name evidence="3" type="ORF">F3F51_18265</name>
</gene>
<dbReference type="SUPFAM" id="SSF141072">
    <property type="entry name" value="CalX-like"/>
    <property type="match status" value="1"/>
</dbReference>
<dbReference type="InterPro" id="IPR032283">
    <property type="entry name" value="DUF4984"/>
</dbReference>
<accession>A0A6N3V7V8</accession>
<name>A0A6N3V7V8_BACOV</name>
<evidence type="ECO:0000259" key="2">
    <source>
        <dbReference type="Pfam" id="PF16372"/>
    </source>
</evidence>
<dbReference type="Pfam" id="PF16132">
    <property type="entry name" value="DUF4843"/>
    <property type="match status" value="1"/>
</dbReference>
<feature type="domain" description="DUF4984" evidence="2">
    <location>
        <begin position="134"/>
        <end position="299"/>
    </location>
</feature>
<reference evidence="3 4" key="1">
    <citation type="journal article" date="2019" name="Nat. Med.">
        <title>A library of human gut bacterial isolates paired with longitudinal multiomics data enables mechanistic microbiome research.</title>
        <authorList>
            <person name="Poyet M."/>
            <person name="Groussin M."/>
            <person name="Gibbons S.M."/>
            <person name="Avila-Pacheco J."/>
            <person name="Jiang X."/>
            <person name="Kearney S.M."/>
            <person name="Perrotta A.R."/>
            <person name="Berdy B."/>
            <person name="Zhao S."/>
            <person name="Lieberman T.D."/>
            <person name="Swanson P.K."/>
            <person name="Smith M."/>
            <person name="Roesemann S."/>
            <person name="Alexander J.E."/>
            <person name="Rich S.A."/>
            <person name="Livny J."/>
            <person name="Vlamakis H."/>
            <person name="Clish C."/>
            <person name="Bullock K."/>
            <person name="Deik A."/>
            <person name="Scott J."/>
            <person name="Pierce K.A."/>
            <person name="Xavier R.J."/>
            <person name="Alm E.J."/>
        </authorList>
    </citation>
    <scope>NUCLEOTIDE SEQUENCE [LARGE SCALE GENOMIC DNA]</scope>
    <source>
        <strain evidence="3 4">BIOML-A183</strain>
    </source>
</reference>
<protein>
    <submittedName>
        <fullName evidence="3">DUF4984 domain-containing protein</fullName>
    </submittedName>
</protein>
<dbReference type="InterPro" id="IPR032299">
    <property type="entry name" value="DUF4843"/>
</dbReference>
<dbReference type="Pfam" id="PF16372">
    <property type="entry name" value="DUF4984"/>
    <property type="match status" value="1"/>
</dbReference>